<comment type="caution">
    <text evidence="2">The sequence shown here is derived from an EMBL/GenBank/DDBJ whole genome shotgun (WGS) entry which is preliminary data.</text>
</comment>
<keyword evidence="1" id="KW-1133">Transmembrane helix</keyword>
<dbReference type="InterPro" id="IPR021848">
    <property type="entry name" value="HODM_asu-like"/>
</dbReference>
<dbReference type="EMBL" id="JAACLJ010000006">
    <property type="protein sequence ID" value="KAF4584038.1"/>
    <property type="molecule type" value="Genomic_DNA"/>
</dbReference>
<name>A0A8H4VC23_9HYPO</name>
<feature type="transmembrane region" description="Helical" evidence="1">
    <location>
        <begin position="6"/>
        <end position="24"/>
    </location>
</feature>
<evidence type="ECO:0000313" key="3">
    <source>
        <dbReference type="Proteomes" id="UP000562929"/>
    </source>
</evidence>
<proteinExistence type="predicted"/>
<keyword evidence="1" id="KW-0812">Transmembrane</keyword>
<accession>A0A8H4VC23</accession>
<sequence length="365" mass="41163">MRFGDAVMMLLTVVVAALVAAVIYRRFGKTNDGPLRLNLLKLTAAKRRDSWKPDIVPLKGWDWTAEEPRKFRPYKPVYHIGMGLRADTPSDLITIDRDYLDRVNIRRHLLREHGNILHGCAPGGEDGVSEVYGYLMRHYLPARFPTVFALSGNGREIRNLVTGRTHPTAMADAETSLRAIGETVEEDMFLVRETAGRHRSVAFICCFPAGFNPSTKLDKALEDIHGPVPSYERIGPSIERFFGKLQVGKSVKRLNWVIQTHDRLLMLEPHDSPHPGVSETGEIDLETTFLRVELQTLTRLPLTRDILFSFKTYLYPIRQIKEEGSGPDLAAAVEGLRLGNAPGMWKYKAGEQWARAVCGYLRGEN</sequence>
<dbReference type="Proteomes" id="UP000562929">
    <property type="component" value="Unassembled WGS sequence"/>
</dbReference>
<gene>
    <name evidence="2" type="ORF">GQ602_005411</name>
</gene>
<dbReference type="Pfam" id="PF11927">
    <property type="entry name" value="HODM_asu-like"/>
    <property type="match status" value="1"/>
</dbReference>
<dbReference type="AlphaFoldDB" id="A0A8H4VC23"/>
<organism evidence="2 3">
    <name type="scientific">Ophiocordyceps camponoti-floridani</name>
    <dbReference type="NCBI Taxonomy" id="2030778"/>
    <lineage>
        <taxon>Eukaryota</taxon>
        <taxon>Fungi</taxon>
        <taxon>Dikarya</taxon>
        <taxon>Ascomycota</taxon>
        <taxon>Pezizomycotina</taxon>
        <taxon>Sordariomycetes</taxon>
        <taxon>Hypocreomycetidae</taxon>
        <taxon>Hypocreales</taxon>
        <taxon>Ophiocordycipitaceae</taxon>
        <taxon>Ophiocordyceps</taxon>
    </lineage>
</organism>
<keyword evidence="1" id="KW-0472">Membrane</keyword>
<reference evidence="2 3" key="1">
    <citation type="journal article" date="2020" name="G3 (Bethesda)">
        <title>Genetic Underpinnings of Host Manipulation by Ophiocordyceps as Revealed by Comparative Transcriptomics.</title>
        <authorList>
            <person name="Will I."/>
            <person name="Das B."/>
            <person name="Trinh T."/>
            <person name="Brachmann A."/>
            <person name="Ohm R.A."/>
            <person name="de Bekker C."/>
        </authorList>
    </citation>
    <scope>NUCLEOTIDE SEQUENCE [LARGE SCALE GENOMIC DNA]</scope>
    <source>
        <strain evidence="2 3">EC05</strain>
    </source>
</reference>
<dbReference type="OrthoDB" id="5043642at2759"/>
<protein>
    <submittedName>
        <fullName evidence="2">E3 ubiquitin-protein ligase hel2</fullName>
    </submittedName>
</protein>
<evidence type="ECO:0000313" key="2">
    <source>
        <dbReference type="EMBL" id="KAF4584038.1"/>
    </source>
</evidence>
<keyword evidence="3" id="KW-1185">Reference proteome</keyword>
<evidence type="ECO:0000256" key="1">
    <source>
        <dbReference type="SAM" id="Phobius"/>
    </source>
</evidence>